<reference evidence="4" key="1">
    <citation type="submission" date="2021-07" db="EMBL/GenBank/DDBJ databases">
        <title>Genome Resource of American Ginseng Black Spot Pathogen Alternaria panax.</title>
        <authorList>
            <person name="Qiu C."/>
            <person name="Wang W."/>
            <person name="Liu Z."/>
        </authorList>
    </citation>
    <scope>NUCLEOTIDE SEQUENCE</scope>
    <source>
        <strain evidence="4">BNCC115425</strain>
    </source>
</reference>
<gene>
    <name evidence="4" type="ORF">G6011_00436</name>
</gene>
<feature type="domain" description="Xylanolytic transcriptional activator regulatory" evidence="3">
    <location>
        <begin position="259"/>
        <end position="332"/>
    </location>
</feature>
<comment type="caution">
    <text evidence="4">The sequence shown here is derived from an EMBL/GenBank/DDBJ whole genome shotgun (WGS) entry which is preliminary data.</text>
</comment>
<evidence type="ECO:0000256" key="1">
    <source>
        <dbReference type="ARBA" id="ARBA00023242"/>
    </source>
</evidence>
<protein>
    <recommendedName>
        <fullName evidence="3">Xylanolytic transcriptional activator regulatory domain-containing protein</fullName>
    </recommendedName>
</protein>
<dbReference type="CDD" id="cd12148">
    <property type="entry name" value="fungal_TF_MHR"/>
    <property type="match status" value="1"/>
</dbReference>
<organism evidence="4 5">
    <name type="scientific">Alternaria panax</name>
    <dbReference type="NCBI Taxonomy" id="48097"/>
    <lineage>
        <taxon>Eukaryota</taxon>
        <taxon>Fungi</taxon>
        <taxon>Dikarya</taxon>
        <taxon>Ascomycota</taxon>
        <taxon>Pezizomycotina</taxon>
        <taxon>Dothideomycetes</taxon>
        <taxon>Pleosporomycetidae</taxon>
        <taxon>Pleosporales</taxon>
        <taxon>Pleosporineae</taxon>
        <taxon>Pleosporaceae</taxon>
        <taxon>Alternaria</taxon>
        <taxon>Alternaria sect. Panax</taxon>
    </lineage>
</organism>
<dbReference type="GO" id="GO:0006351">
    <property type="term" value="P:DNA-templated transcription"/>
    <property type="evidence" value="ECO:0007669"/>
    <property type="project" value="InterPro"/>
</dbReference>
<keyword evidence="1" id="KW-0539">Nucleus</keyword>
<dbReference type="Pfam" id="PF04082">
    <property type="entry name" value="Fungal_trans"/>
    <property type="match status" value="1"/>
</dbReference>
<evidence type="ECO:0000313" key="5">
    <source>
        <dbReference type="Proteomes" id="UP001199106"/>
    </source>
</evidence>
<dbReference type="AlphaFoldDB" id="A0AAD4IIN9"/>
<dbReference type="InterPro" id="IPR007219">
    <property type="entry name" value="XnlR_reg_dom"/>
</dbReference>
<keyword evidence="5" id="KW-1185">Reference proteome</keyword>
<evidence type="ECO:0000256" key="2">
    <source>
        <dbReference type="SAM" id="MobiDB-lite"/>
    </source>
</evidence>
<feature type="compositionally biased region" description="Low complexity" evidence="2">
    <location>
        <begin position="32"/>
        <end position="49"/>
    </location>
</feature>
<dbReference type="GO" id="GO:0003677">
    <property type="term" value="F:DNA binding"/>
    <property type="evidence" value="ECO:0007669"/>
    <property type="project" value="InterPro"/>
</dbReference>
<dbReference type="PANTHER" id="PTHR46910">
    <property type="entry name" value="TRANSCRIPTION FACTOR PDR1"/>
    <property type="match status" value="1"/>
</dbReference>
<accession>A0AAD4IIN9</accession>
<feature type="region of interest" description="Disordered" evidence="2">
    <location>
        <begin position="433"/>
        <end position="453"/>
    </location>
</feature>
<dbReference type="Proteomes" id="UP001199106">
    <property type="component" value="Unassembled WGS sequence"/>
</dbReference>
<dbReference type="InterPro" id="IPR050987">
    <property type="entry name" value="AtrR-like"/>
</dbReference>
<evidence type="ECO:0000313" key="4">
    <source>
        <dbReference type="EMBL" id="KAG9195315.1"/>
    </source>
</evidence>
<name>A0AAD4IIN9_9PLEO</name>
<dbReference type="EMBL" id="JAANER010000001">
    <property type="protein sequence ID" value="KAG9195315.1"/>
    <property type="molecule type" value="Genomic_DNA"/>
</dbReference>
<sequence>MEDDDMDGSLDGAMSKRAKLGSLELQKDSHETSSQSRSSRIGPSRSPVSCLVDAATPAPFEGESSINSQSDHARAMLAQAIGSTPSIGQNEEVRVALTALAEMVSQQGQNNASSNHLINHSLADIDPANLERPPWDTACYVLKKASEYPTMAFAVVFPFLRMANLQEIFHEAYNNPETCSAARRMLTFGVLENVFNEFRVFPLANMDATNYYTYATICRRQTEVALSQLTMCLPASFENIMALVLGAAQAVEKCRPSLCWTMISSAADLCQSLGYHRINTMVNDNPEDKQMKIHTFWMIYMLDKTLSLRLGRSSILQDWDISLPFVVSNDSNDKNVKSSNMLSYWVKVARVQGLTYEKLFCPAAFLKSTEERTRIALELVNTLNQAWYERGDASLVDLSQPSSIFNFASQRPSMIGHTPKETPLPSQYKRYVHKSPNMGRDPGISEYIQGKPY</sequence>
<dbReference type="SMART" id="SM00906">
    <property type="entry name" value="Fungal_trans"/>
    <property type="match status" value="1"/>
</dbReference>
<feature type="region of interest" description="Disordered" evidence="2">
    <location>
        <begin position="1"/>
        <end position="50"/>
    </location>
</feature>
<dbReference type="GO" id="GO:0003700">
    <property type="term" value="F:DNA-binding transcription factor activity"/>
    <property type="evidence" value="ECO:0007669"/>
    <property type="project" value="InterPro"/>
</dbReference>
<evidence type="ECO:0000259" key="3">
    <source>
        <dbReference type="SMART" id="SM00906"/>
    </source>
</evidence>
<dbReference type="GO" id="GO:0008270">
    <property type="term" value="F:zinc ion binding"/>
    <property type="evidence" value="ECO:0007669"/>
    <property type="project" value="InterPro"/>
</dbReference>
<proteinExistence type="predicted"/>
<dbReference type="PANTHER" id="PTHR46910:SF5">
    <property type="entry name" value="ZN(II)2CYS6 TRANSCRIPTION FACTOR (EUROFUNG)"/>
    <property type="match status" value="1"/>
</dbReference>